<evidence type="ECO:0000256" key="1">
    <source>
        <dbReference type="SAM" id="Coils"/>
    </source>
</evidence>
<reference evidence="2" key="1">
    <citation type="submission" date="2019-08" db="EMBL/GenBank/DDBJ databases">
        <title>The improved chromosome-level genome for the pearl oyster Pinctada fucata martensii using PacBio sequencing and Hi-C.</title>
        <authorList>
            <person name="Zheng Z."/>
        </authorList>
    </citation>
    <scope>NUCLEOTIDE SEQUENCE</scope>
    <source>
        <strain evidence="2">ZZ-2019</strain>
        <tissue evidence="2">Adductor muscle</tissue>
    </source>
</reference>
<keyword evidence="1" id="KW-0175">Coiled coil</keyword>
<dbReference type="Proteomes" id="UP001186944">
    <property type="component" value="Unassembled WGS sequence"/>
</dbReference>
<dbReference type="EMBL" id="VSWD01000009">
    <property type="protein sequence ID" value="KAK3093579.1"/>
    <property type="molecule type" value="Genomic_DNA"/>
</dbReference>
<evidence type="ECO:0000313" key="2">
    <source>
        <dbReference type="EMBL" id="KAK3093579.1"/>
    </source>
</evidence>
<protein>
    <submittedName>
        <fullName evidence="2">Uncharacterized protein</fullName>
    </submittedName>
</protein>
<evidence type="ECO:0000313" key="3">
    <source>
        <dbReference type="Proteomes" id="UP001186944"/>
    </source>
</evidence>
<dbReference type="AlphaFoldDB" id="A0AA89BS71"/>
<accession>A0AA89BS71</accession>
<keyword evidence="3" id="KW-1185">Reference proteome</keyword>
<feature type="coiled-coil region" evidence="1">
    <location>
        <begin position="123"/>
        <end position="164"/>
    </location>
</feature>
<organism evidence="2 3">
    <name type="scientific">Pinctada imbricata</name>
    <name type="common">Atlantic pearl-oyster</name>
    <name type="synonym">Pinctada martensii</name>
    <dbReference type="NCBI Taxonomy" id="66713"/>
    <lineage>
        <taxon>Eukaryota</taxon>
        <taxon>Metazoa</taxon>
        <taxon>Spiralia</taxon>
        <taxon>Lophotrochozoa</taxon>
        <taxon>Mollusca</taxon>
        <taxon>Bivalvia</taxon>
        <taxon>Autobranchia</taxon>
        <taxon>Pteriomorphia</taxon>
        <taxon>Pterioida</taxon>
        <taxon>Pterioidea</taxon>
        <taxon>Pteriidae</taxon>
        <taxon>Pinctada</taxon>
    </lineage>
</organism>
<sequence>MSKRKETDSVTPPQAIRFSRRRLYISPGMASPNTPFITLSSAASPCVQSTIGVVPSAQSDPHVAQPFLGSYQMTTEDGQSYDFSQVLLTTMTSQSFLNSLAIALGPFLSAAIGDATKHLSEKLKEQEATIEQQQGSITSLSNTNTRLENRILDLECQLEELEQYGRRTSLRFHNVSIPQSSSTDDVVVSICKDKLGVEITTDDINRSHPIGKPKSNGKAQIICRFRNWKVKNSIYSMKKNLKGDTDRIFITEDLTTYRQRIISEISQAKRQGQVSSFWTNDGRIFVKVSDQSPKRLIKCHEDLTDLLSSTGNREPTRHHPPT</sequence>
<name>A0AA89BS71_PINIB</name>
<comment type="caution">
    <text evidence="2">The sequence shown here is derived from an EMBL/GenBank/DDBJ whole genome shotgun (WGS) entry which is preliminary data.</text>
</comment>
<dbReference type="Gene3D" id="3.30.70.1820">
    <property type="entry name" value="L1 transposable element, RRM domain"/>
    <property type="match status" value="1"/>
</dbReference>
<proteinExistence type="predicted"/>
<gene>
    <name evidence="2" type="ORF">FSP39_017677</name>
</gene>